<evidence type="ECO:0000313" key="1">
    <source>
        <dbReference type="EMBL" id="EOB06090.1"/>
    </source>
</evidence>
<gene>
    <name evidence="1" type="ORF">Anapl_09561</name>
</gene>
<proteinExistence type="predicted"/>
<accession>R0LWC7</accession>
<evidence type="ECO:0000313" key="2">
    <source>
        <dbReference type="Proteomes" id="UP000296049"/>
    </source>
</evidence>
<sequence length="152" mass="17459">MRGSGIPLRRCSALSSCRSSPLHTQLLPSSRSPLLKSVYLQPSLLERKPKRLFRLYRSQMALLIYRLGASRGNFHSPNKSLRVVRGMCPLNWYASQLSRIPANREITPNPGACYTRRCFWGSFQCGKHRGGRRAAERSQREEKECRESPCHR</sequence>
<dbReference type="Proteomes" id="UP000296049">
    <property type="component" value="Unassembled WGS sequence"/>
</dbReference>
<keyword evidence="2" id="KW-1185">Reference proteome</keyword>
<reference evidence="2" key="1">
    <citation type="journal article" date="2013" name="Nat. Genet.">
        <title>The duck genome and transcriptome provide insight into an avian influenza virus reservoir species.</title>
        <authorList>
            <person name="Huang Y."/>
            <person name="Li Y."/>
            <person name="Burt D.W."/>
            <person name="Chen H."/>
            <person name="Zhang Y."/>
            <person name="Qian W."/>
            <person name="Kim H."/>
            <person name="Gan S."/>
            <person name="Zhao Y."/>
            <person name="Li J."/>
            <person name="Yi K."/>
            <person name="Feng H."/>
            <person name="Zhu P."/>
            <person name="Li B."/>
            <person name="Liu Q."/>
            <person name="Fairley S."/>
            <person name="Magor K.E."/>
            <person name="Du Z."/>
            <person name="Hu X."/>
            <person name="Goodman L."/>
            <person name="Tafer H."/>
            <person name="Vignal A."/>
            <person name="Lee T."/>
            <person name="Kim K.W."/>
            <person name="Sheng Z."/>
            <person name="An Y."/>
            <person name="Searle S."/>
            <person name="Herrero J."/>
            <person name="Groenen M.A."/>
            <person name="Crooijmans R.P."/>
            <person name="Faraut T."/>
            <person name="Cai Q."/>
            <person name="Webster R.G."/>
            <person name="Aldridge J.R."/>
            <person name="Warren W.C."/>
            <person name="Bartschat S."/>
            <person name="Kehr S."/>
            <person name="Marz M."/>
            <person name="Stadler P.F."/>
            <person name="Smith J."/>
            <person name="Kraus R.H."/>
            <person name="Zhao Y."/>
            <person name="Ren L."/>
            <person name="Fei J."/>
            <person name="Morisson M."/>
            <person name="Kaiser P."/>
            <person name="Griffin D.K."/>
            <person name="Rao M."/>
            <person name="Pitel F."/>
            <person name="Wang J."/>
            <person name="Li N."/>
        </authorList>
    </citation>
    <scope>NUCLEOTIDE SEQUENCE [LARGE SCALE GENOMIC DNA]</scope>
</reference>
<dbReference type="AlphaFoldDB" id="R0LWC7"/>
<organism evidence="1 2">
    <name type="scientific">Anas platyrhynchos</name>
    <name type="common">Mallard</name>
    <name type="synonym">Anas boschas</name>
    <dbReference type="NCBI Taxonomy" id="8839"/>
    <lineage>
        <taxon>Eukaryota</taxon>
        <taxon>Metazoa</taxon>
        <taxon>Chordata</taxon>
        <taxon>Craniata</taxon>
        <taxon>Vertebrata</taxon>
        <taxon>Euteleostomi</taxon>
        <taxon>Archelosauria</taxon>
        <taxon>Archosauria</taxon>
        <taxon>Dinosauria</taxon>
        <taxon>Saurischia</taxon>
        <taxon>Theropoda</taxon>
        <taxon>Coelurosauria</taxon>
        <taxon>Aves</taxon>
        <taxon>Neognathae</taxon>
        <taxon>Galloanserae</taxon>
        <taxon>Anseriformes</taxon>
        <taxon>Anatidae</taxon>
        <taxon>Anatinae</taxon>
        <taxon>Anas</taxon>
    </lineage>
</organism>
<name>R0LWC7_ANAPL</name>
<dbReference type="EMBL" id="KB742639">
    <property type="protein sequence ID" value="EOB06090.1"/>
    <property type="molecule type" value="Genomic_DNA"/>
</dbReference>
<protein>
    <submittedName>
        <fullName evidence="1">Uncharacterized protein</fullName>
    </submittedName>
</protein>